<comment type="similarity">
    <text evidence="3">Belongs to the alkB family.</text>
</comment>
<dbReference type="AlphaFoldDB" id="A0A915CY61"/>
<dbReference type="Pfam" id="PF13532">
    <property type="entry name" value="2OG-FeII_Oxy_2"/>
    <property type="match status" value="1"/>
</dbReference>
<keyword evidence="8" id="KW-0539">Nucleus</keyword>
<dbReference type="InterPro" id="IPR037151">
    <property type="entry name" value="AlkB-like_sf"/>
</dbReference>
<evidence type="ECO:0000256" key="2">
    <source>
        <dbReference type="ARBA" id="ARBA00004123"/>
    </source>
</evidence>
<evidence type="ECO:0000256" key="4">
    <source>
        <dbReference type="ARBA" id="ARBA00022723"/>
    </source>
</evidence>
<protein>
    <submittedName>
        <fullName evidence="11">Fe2OG dioxygenase domain-containing protein</fullName>
    </submittedName>
</protein>
<evidence type="ECO:0000256" key="1">
    <source>
        <dbReference type="ARBA" id="ARBA00001954"/>
    </source>
</evidence>
<evidence type="ECO:0000313" key="11">
    <source>
        <dbReference type="WBParaSite" id="jg13396"/>
    </source>
</evidence>
<dbReference type="GO" id="GO:0046872">
    <property type="term" value="F:metal ion binding"/>
    <property type="evidence" value="ECO:0007669"/>
    <property type="project" value="UniProtKB-KW"/>
</dbReference>
<dbReference type="GO" id="GO:0051213">
    <property type="term" value="F:dioxygenase activity"/>
    <property type="evidence" value="ECO:0007669"/>
    <property type="project" value="UniProtKB-KW"/>
</dbReference>
<keyword evidence="7" id="KW-0408">Iron</keyword>
<name>A0A915CY61_9BILA</name>
<evidence type="ECO:0000256" key="8">
    <source>
        <dbReference type="ARBA" id="ARBA00023242"/>
    </source>
</evidence>
<evidence type="ECO:0000256" key="7">
    <source>
        <dbReference type="ARBA" id="ARBA00023004"/>
    </source>
</evidence>
<evidence type="ECO:0000256" key="5">
    <source>
        <dbReference type="ARBA" id="ARBA00022964"/>
    </source>
</evidence>
<organism evidence="10 11">
    <name type="scientific">Ditylenchus dipsaci</name>
    <dbReference type="NCBI Taxonomy" id="166011"/>
    <lineage>
        <taxon>Eukaryota</taxon>
        <taxon>Metazoa</taxon>
        <taxon>Ecdysozoa</taxon>
        <taxon>Nematoda</taxon>
        <taxon>Chromadorea</taxon>
        <taxon>Rhabditida</taxon>
        <taxon>Tylenchina</taxon>
        <taxon>Tylenchomorpha</taxon>
        <taxon>Sphaerularioidea</taxon>
        <taxon>Anguinidae</taxon>
        <taxon>Anguininae</taxon>
        <taxon>Ditylenchus</taxon>
    </lineage>
</organism>
<dbReference type="InterPro" id="IPR032862">
    <property type="entry name" value="ALKBH6"/>
</dbReference>
<dbReference type="Proteomes" id="UP000887574">
    <property type="component" value="Unplaced"/>
</dbReference>
<dbReference type="GO" id="GO:0005634">
    <property type="term" value="C:nucleus"/>
    <property type="evidence" value="ECO:0007669"/>
    <property type="project" value="UniProtKB-SubCell"/>
</dbReference>
<evidence type="ECO:0000256" key="3">
    <source>
        <dbReference type="ARBA" id="ARBA00007879"/>
    </source>
</evidence>
<dbReference type="InterPro" id="IPR005123">
    <property type="entry name" value="Oxoglu/Fe-dep_dioxygenase_dom"/>
</dbReference>
<dbReference type="PANTHER" id="PTHR46030">
    <property type="entry name" value="ALPHA-KETOGLUTARATE-DEPENDENT DIOXYGENASE ALKB HOMOLOG 6"/>
    <property type="match status" value="1"/>
</dbReference>
<feature type="domain" description="Fe2OG dioxygenase" evidence="9">
    <location>
        <begin position="137"/>
        <end position="272"/>
    </location>
</feature>
<reference evidence="11" key="1">
    <citation type="submission" date="2022-11" db="UniProtKB">
        <authorList>
            <consortium name="WormBaseParasite"/>
        </authorList>
    </citation>
    <scope>IDENTIFICATION</scope>
</reference>
<dbReference type="PANTHER" id="PTHR46030:SF1">
    <property type="entry name" value="ALPHA-KETOGLUTARATE-DEPENDENT DIOXYGENASE ALKB HOMOLOG 6"/>
    <property type="match status" value="1"/>
</dbReference>
<evidence type="ECO:0000313" key="10">
    <source>
        <dbReference type="Proteomes" id="UP000887574"/>
    </source>
</evidence>
<dbReference type="PROSITE" id="PS51471">
    <property type="entry name" value="FE2OG_OXY"/>
    <property type="match status" value="1"/>
</dbReference>
<evidence type="ECO:0000259" key="9">
    <source>
        <dbReference type="PROSITE" id="PS51471"/>
    </source>
</evidence>
<keyword evidence="6" id="KW-0560">Oxidoreductase</keyword>
<evidence type="ECO:0000256" key="6">
    <source>
        <dbReference type="ARBA" id="ARBA00023002"/>
    </source>
</evidence>
<sequence>MLSTIHALYSRRVRTLLSHQMHQLKEDENFDTSEQEVSFNLDDFLVGNAPSTIHYIPGFLSLEEEEYLLEKVNDAPKPKWVHLANRRLQQWGGLVGKRSLISDGPLPFWLSNLIDRICQLRSSSESSVSASFPASNRPNHVLINEYTSGQGIMPHTDGPAFFPLVSTISLGSHTLLDFYEHVNGRAGDQKQVDISPEHRRYLGSMHLEPRSLILIRDHAYSTLLHGIEEKKSDVLGEKHIFNKCEVQPNSNIKDDEELERSTRISLTIRNVPLVNTKLLSKLIGQS</sequence>
<keyword evidence="5" id="KW-0223">Dioxygenase</keyword>
<accession>A0A915CY61</accession>
<dbReference type="Gene3D" id="2.60.120.590">
    <property type="entry name" value="Alpha-ketoglutarate-dependent dioxygenase AlkB-like"/>
    <property type="match status" value="1"/>
</dbReference>
<comment type="subcellular location">
    <subcellularLocation>
        <location evidence="2">Nucleus</location>
    </subcellularLocation>
</comment>
<dbReference type="WBParaSite" id="jg13396">
    <property type="protein sequence ID" value="jg13396"/>
    <property type="gene ID" value="jg13396"/>
</dbReference>
<keyword evidence="4" id="KW-0479">Metal-binding</keyword>
<dbReference type="SUPFAM" id="SSF51197">
    <property type="entry name" value="Clavaminate synthase-like"/>
    <property type="match status" value="1"/>
</dbReference>
<keyword evidence="10" id="KW-1185">Reference proteome</keyword>
<comment type="cofactor">
    <cofactor evidence="1">
        <name>Fe(2+)</name>
        <dbReference type="ChEBI" id="CHEBI:29033"/>
    </cofactor>
</comment>
<dbReference type="InterPro" id="IPR027450">
    <property type="entry name" value="AlkB-like"/>
</dbReference>
<proteinExistence type="inferred from homology"/>